<keyword evidence="3" id="KW-1185">Reference proteome</keyword>
<accession>A0A8J3LUG6</accession>
<comment type="caution">
    <text evidence="2">The sequence shown here is derived from an EMBL/GenBank/DDBJ whole genome shotgun (WGS) entry which is preliminary data.</text>
</comment>
<reference evidence="2 3" key="1">
    <citation type="submission" date="2021-01" db="EMBL/GenBank/DDBJ databases">
        <title>Whole genome shotgun sequence of Planotetraspora kaengkrachanensis NBRC 104272.</title>
        <authorList>
            <person name="Komaki H."/>
            <person name="Tamura T."/>
        </authorList>
    </citation>
    <scope>NUCLEOTIDE SEQUENCE [LARGE SCALE GENOMIC DNA]</scope>
    <source>
        <strain evidence="2 3">NBRC 104272</strain>
    </source>
</reference>
<evidence type="ECO:0000256" key="1">
    <source>
        <dbReference type="SAM" id="MobiDB-lite"/>
    </source>
</evidence>
<proteinExistence type="predicted"/>
<feature type="region of interest" description="Disordered" evidence="1">
    <location>
        <begin position="1"/>
        <end position="62"/>
    </location>
</feature>
<protein>
    <submittedName>
        <fullName evidence="2">Uncharacterized protein</fullName>
    </submittedName>
</protein>
<gene>
    <name evidence="2" type="ORF">Pka01_15990</name>
</gene>
<dbReference type="AlphaFoldDB" id="A0A8J3LUG6"/>
<feature type="compositionally biased region" description="Basic and acidic residues" evidence="1">
    <location>
        <begin position="23"/>
        <end position="54"/>
    </location>
</feature>
<feature type="compositionally biased region" description="Polar residues" evidence="1">
    <location>
        <begin position="1"/>
        <end position="14"/>
    </location>
</feature>
<dbReference type="EMBL" id="BONV01000004">
    <property type="protein sequence ID" value="GIG78472.1"/>
    <property type="molecule type" value="Genomic_DNA"/>
</dbReference>
<dbReference type="Proteomes" id="UP000630097">
    <property type="component" value="Unassembled WGS sequence"/>
</dbReference>
<evidence type="ECO:0000313" key="3">
    <source>
        <dbReference type="Proteomes" id="UP000630097"/>
    </source>
</evidence>
<organism evidence="2 3">
    <name type="scientific">Planotetraspora kaengkrachanensis</name>
    <dbReference type="NCBI Taxonomy" id="575193"/>
    <lineage>
        <taxon>Bacteria</taxon>
        <taxon>Bacillati</taxon>
        <taxon>Actinomycetota</taxon>
        <taxon>Actinomycetes</taxon>
        <taxon>Streptosporangiales</taxon>
        <taxon>Streptosporangiaceae</taxon>
        <taxon>Planotetraspora</taxon>
    </lineage>
</organism>
<evidence type="ECO:0000313" key="2">
    <source>
        <dbReference type="EMBL" id="GIG78472.1"/>
    </source>
</evidence>
<name>A0A8J3LUG6_9ACTN</name>
<sequence>MGASSLSKVLTPSSIPMAAPRLRSGEKRVGEPAFPAHDDAGAYGKGEKRRDARTTGRRHDRR</sequence>